<organism evidence="3 4">
    <name type="scientific">Eucalyptus globulus</name>
    <name type="common">Tasmanian blue gum</name>
    <dbReference type="NCBI Taxonomy" id="34317"/>
    <lineage>
        <taxon>Eukaryota</taxon>
        <taxon>Viridiplantae</taxon>
        <taxon>Streptophyta</taxon>
        <taxon>Embryophyta</taxon>
        <taxon>Tracheophyta</taxon>
        <taxon>Spermatophyta</taxon>
        <taxon>Magnoliopsida</taxon>
        <taxon>eudicotyledons</taxon>
        <taxon>Gunneridae</taxon>
        <taxon>Pentapetalae</taxon>
        <taxon>rosids</taxon>
        <taxon>malvids</taxon>
        <taxon>Myrtales</taxon>
        <taxon>Myrtaceae</taxon>
        <taxon>Myrtoideae</taxon>
        <taxon>Eucalypteae</taxon>
        <taxon>Eucalyptus</taxon>
    </lineage>
</organism>
<evidence type="ECO:0000256" key="2">
    <source>
        <dbReference type="SAM" id="Phobius"/>
    </source>
</evidence>
<dbReference type="PANTHER" id="PTHR38225:SF4">
    <property type="entry name" value="PROTEIN, PUTATIVE-RELATED"/>
    <property type="match status" value="1"/>
</dbReference>
<keyword evidence="2" id="KW-0812">Transmembrane</keyword>
<dbReference type="Proteomes" id="UP001634007">
    <property type="component" value="Unassembled WGS sequence"/>
</dbReference>
<evidence type="ECO:0000313" key="3">
    <source>
        <dbReference type="EMBL" id="KAL3719474.1"/>
    </source>
</evidence>
<dbReference type="EMBL" id="JBJKBG010000010">
    <property type="protein sequence ID" value="KAL3719474.1"/>
    <property type="molecule type" value="Genomic_DNA"/>
</dbReference>
<accession>A0ABD3IYW6</accession>
<protein>
    <submittedName>
        <fullName evidence="3">Uncharacterized protein</fullName>
    </submittedName>
</protein>
<feature type="transmembrane region" description="Helical" evidence="2">
    <location>
        <begin position="104"/>
        <end position="133"/>
    </location>
</feature>
<gene>
    <name evidence="3" type="ORF">ACJRO7_004438</name>
</gene>
<comment type="caution">
    <text evidence="3">The sequence shown here is derived from an EMBL/GenBank/DDBJ whole genome shotgun (WGS) entry which is preliminary data.</text>
</comment>
<reference evidence="3 4" key="1">
    <citation type="submission" date="2024-11" db="EMBL/GenBank/DDBJ databases">
        <title>Chromosome-level genome assembly of Eucalyptus globulus Labill. provides insights into its genome evolution.</title>
        <authorList>
            <person name="Li X."/>
        </authorList>
    </citation>
    <scope>NUCLEOTIDE SEQUENCE [LARGE SCALE GENOMIC DNA]</scope>
    <source>
        <strain evidence="3">CL2024</strain>
        <tissue evidence="3">Fresh tender leaves</tissue>
    </source>
</reference>
<keyword evidence="4" id="KW-1185">Reference proteome</keyword>
<evidence type="ECO:0000256" key="1">
    <source>
        <dbReference type="SAM" id="MobiDB-lite"/>
    </source>
</evidence>
<name>A0ABD3IYW6_EUCGL</name>
<dbReference type="PANTHER" id="PTHR38225">
    <property type="entry name" value="PROTEIN, PUTATIVE-RELATED"/>
    <property type="match status" value="1"/>
</dbReference>
<proteinExistence type="predicted"/>
<sequence>MVFFCAKPNGYSPSFFCASVAPSLKRGVSQPPPVRAQRFREEEGRSSSSNLVDANLSVLKKRIDEVKIKERLERCCRSELGWNYAQSGCYSKSKRRNDAQRLEFFELLLLVCGNIGLTNVACAFFLCLASIFIHLS</sequence>
<keyword evidence="2" id="KW-0472">Membrane</keyword>
<evidence type="ECO:0000313" key="4">
    <source>
        <dbReference type="Proteomes" id="UP001634007"/>
    </source>
</evidence>
<keyword evidence="2" id="KW-1133">Transmembrane helix</keyword>
<dbReference type="AlphaFoldDB" id="A0ABD3IYW6"/>
<feature type="region of interest" description="Disordered" evidence="1">
    <location>
        <begin position="25"/>
        <end position="47"/>
    </location>
</feature>